<name>A0A6M0RIH7_9CYAN</name>
<protein>
    <submittedName>
        <fullName evidence="1">Pyridoxamine 5'-phosphate oxidase family protein</fullName>
    </submittedName>
</protein>
<organism evidence="1 2">
    <name type="scientific">Adonisia turfae CCMR0081</name>
    <dbReference type="NCBI Taxonomy" id="2292702"/>
    <lineage>
        <taxon>Bacteria</taxon>
        <taxon>Bacillati</taxon>
        <taxon>Cyanobacteriota</taxon>
        <taxon>Adonisia</taxon>
        <taxon>Adonisia turfae</taxon>
    </lineage>
</organism>
<evidence type="ECO:0000313" key="2">
    <source>
        <dbReference type="Proteomes" id="UP000481033"/>
    </source>
</evidence>
<evidence type="ECO:0000313" key="1">
    <source>
        <dbReference type="EMBL" id="NEZ55710.1"/>
    </source>
</evidence>
<dbReference type="SUPFAM" id="SSF50475">
    <property type="entry name" value="FMN-binding split barrel"/>
    <property type="match status" value="1"/>
</dbReference>
<dbReference type="Gene3D" id="2.30.110.10">
    <property type="entry name" value="Electron Transport, Fmn-binding Protein, Chain A"/>
    <property type="match status" value="1"/>
</dbReference>
<dbReference type="EMBL" id="QXHD01000004">
    <property type="protein sequence ID" value="NEZ55710.1"/>
    <property type="molecule type" value="Genomic_DNA"/>
</dbReference>
<gene>
    <name evidence="1" type="ORF">DXZ20_08495</name>
</gene>
<accession>A0A6M0RIH7</accession>
<comment type="caution">
    <text evidence="1">The sequence shown here is derived from an EMBL/GenBank/DDBJ whole genome shotgun (WGS) entry which is preliminary data.</text>
</comment>
<proteinExistence type="predicted"/>
<dbReference type="InterPro" id="IPR012349">
    <property type="entry name" value="Split_barrel_FMN-bd"/>
</dbReference>
<dbReference type="Proteomes" id="UP000481033">
    <property type="component" value="Unassembled WGS sequence"/>
</dbReference>
<keyword evidence="2" id="KW-1185">Reference proteome</keyword>
<sequence>MAFAYANDGFKLYFMTGHACQKVQNIQRCNKVSLTVDRECEDWAQIKGLSMGGMAAVLSE</sequence>
<reference evidence="1 2" key="1">
    <citation type="journal article" date="2020" name="Microb. Ecol.">
        <title>Ecogenomics of the Marine Benthic Filamentous Cyanobacterium Adonisia.</title>
        <authorList>
            <person name="Walter J.M."/>
            <person name="Coutinho F.H."/>
            <person name="Leomil L."/>
            <person name="Hargreaves P.I."/>
            <person name="Campeao M.E."/>
            <person name="Vieira V.V."/>
            <person name="Silva B.S."/>
            <person name="Fistarol G.O."/>
            <person name="Salomon P.S."/>
            <person name="Sawabe T."/>
            <person name="Mino S."/>
            <person name="Hosokawa M."/>
            <person name="Miyashita H."/>
            <person name="Maruyama F."/>
            <person name="van Verk M.C."/>
            <person name="Dutilh B.E."/>
            <person name="Thompson C.C."/>
            <person name="Thompson F.L."/>
        </authorList>
    </citation>
    <scope>NUCLEOTIDE SEQUENCE [LARGE SCALE GENOMIC DNA]</scope>
    <source>
        <strain evidence="1 2">CCMR0081</strain>
    </source>
</reference>
<dbReference type="AlphaFoldDB" id="A0A6M0RIH7"/>